<name>A0A940Y8F9_9BURK</name>
<dbReference type="Proteomes" id="UP000676246">
    <property type="component" value="Unassembled WGS sequence"/>
</dbReference>
<evidence type="ECO:0000313" key="2">
    <source>
        <dbReference type="EMBL" id="MBQ0930576.1"/>
    </source>
</evidence>
<evidence type="ECO:0000256" key="1">
    <source>
        <dbReference type="SAM" id="MobiDB-lite"/>
    </source>
</evidence>
<dbReference type="InterPro" id="IPR029045">
    <property type="entry name" value="ClpP/crotonase-like_dom_sf"/>
</dbReference>
<gene>
    <name evidence="2" type="ORF">KAK03_08750</name>
</gene>
<dbReference type="GO" id="GO:0003824">
    <property type="term" value="F:catalytic activity"/>
    <property type="evidence" value="ECO:0007669"/>
    <property type="project" value="UniProtKB-ARBA"/>
</dbReference>
<dbReference type="PANTHER" id="PTHR11941:SF54">
    <property type="entry name" value="ENOYL-COA HYDRATASE, MITOCHONDRIAL"/>
    <property type="match status" value="1"/>
</dbReference>
<dbReference type="Gene3D" id="3.90.226.10">
    <property type="entry name" value="2-enoyl-CoA Hydratase, Chain A, domain 1"/>
    <property type="match status" value="1"/>
</dbReference>
<organism evidence="2 3">
    <name type="scientific">Ideonella alba</name>
    <dbReference type="NCBI Taxonomy" id="2824118"/>
    <lineage>
        <taxon>Bacteria</taxon>
        <taxon>Pseudomonadati</taxon>
        <taxon>Pseudomonadota</taxon>
        <taxon>Betaproteobacteria</taxon>
        <taxon>Burkholderiales</taxon>
        <taxon>Sphaerotilaceae</taxon>
        <taxon>Ideonella</taxon>
    </lineage>
</organism>
<accession>A0A940Y8F9</accession>
<dbReference type="InterPro" id="IPR001753">
    <property type="entry name" value="Enoyl-CoA_hydra/iso"/>
</dbReference>
<dbReference type="SUPFAM" id="SSF52096">
    <property type="entry name" value="ClpP/crotonase"/>
    <property type="match status" value="1"/>
</dbReference>
<protein>
    <submittedName>
        <fullName evidence="2">Enoyl-CoA hydratase/isomerase family protein</fullName>
    </submittedName>
</protein>
<evidence type="ECO:0000313" key="3">
    <source>
        <dbReference type="Proteomes" id="UP000676246"/>
    </source>
</evidence>
<dbReference type="AlphaFoldDB" id="A0A940Y8F9"/>
<sequence length="259" mass="28105">MTGHVRLDAADAHGIARLTIAHPGKLNALDTTMWRELRAHAESLQASDARAVIVQGEGGTFVAGGDIEEFPAFRFQADTLAHFHEEIVAPALWALLALEVPLVAQIDGACIGGGLEIACCCDLRIAGQGSRFGVPIAKLGFPMAPAEIEIVARVVGETVLRELLLEARVLNADEALRRGLLTRVVPDAEVAAEALASARQIARLSPQAMRLNKRALRQFAHRDQPSHRAEREPHYAYAPSDEHREGLAAFNEKRPAVFR</sequence>
<keyword evidence="3" id="KW-1185">Reference proteome</keyword>
<comment type="caution">
    <text evidence="2">The sequence shown here is derived from an EMBL/GenBank/DDBJ whole genome shotgun (WGS) entry which is preliminary data.</text>
</comment>
<reference evidence="2 3" key="1">
    <citation type="submission" date="2021-04" db="EMBL/GenBank/DDBJ databases">
        <title>The genome sequence of Ideonella sp. 3Y2.</title>
        <authorList>
            <person name="Liu Y."/>
        </authorList>
    </citation>
    <scope>NUCLEOTIDE SEQUENCE [LARGE SCALE GENOMIC DNA]</scope>
    <source>
        <strain evidence="2 3">3Y2</strain>
    </source>
</reference>
<proteinExistence type="predicted"/>
<dbReference type="PANTHER" id="PTHR11941">
    <property type="entry name" value="ENOYL-COA HYDRATASE-RELATED"/>
    <property type="match status" value="1"/>
</dbReference>
<dbReference type="EMBL" id="JAGQDD010000004">
    <property type="protein sequence ID" value="MBQ0930576.1"/>
    <property type="molecule type" value="Genomic_DNA"/>
</dbReference>
<dbReference type="Pfam" id="PF00378">
    <property type="entry name" value="ECH_1"/>
    <property type="match status" value="1"/>
</dbReference>
<dbReference type="CDD" id="cd06558">
    <property type="entry name" value="crotonase-like"/>
    <property type="match status" value="1"/>
</dbReference>
<dbReference type="GO" id="GO:0006635">
    <property type="term" value="P:fatty acid beta-oxidation"/>
    <property type="evidence" value="ECO:0007669"/>
    <property type="project" value="TreeGrafter"/>
</dbReference>
<feature type="region of interest" description="Disordered" evidence="1">
    <location>
        <begin position="220"/>
        <end position="246"/>
    </location>
</feature>
<dbReference type="RefSeq" id="WP_210853436.1">
    <property type="nucleotide sequence ID" value="NZ_JAGQDD010000004.1"/>
</dbReference>